<organism evidence="1 2">
    <name type="scientific">Paenibacillus xanthanilyticus</name>
    <dbReference type="NCBI Taxonomy" id="1783531"/>
    <lineage>
        <taxon>Bacteria</taxon>
        <taxon>Bacillati</taxon>
        <taxon>Bacillota</taxon>
        <taxon>Bacilli</taxon>
        <taxon>Bacillales</taxon>
        <taxon>Paenibacillaceae</taxon>
        <taxon>Paenibacillus</taxon>
    </lineage>
</organism>
<keyword evidence="2" id="KW-1185">Reference proteome</keyword>
<proteinExistence type="predicted"/>
<evidence type="ECO:0000313" key="1">
    <source>
        <dbReference type="EMBL" id="MFC4099267.1"/>
    </source>
</evidence>
<comment type="caution">
    <text evidence="1">The sequence shown here is derived from an EMBL/GenBank/DDBJ whole genome shotgun (WGS) entry which is preliminary data.</text>
</comment>
<name>A0ABV8JYH1_9BACL</name>
<evidence type="ECO:0000313" key="2">
    <source>
        <dbReference type="Proteomes" id="UP001595715"/>
    </source>
</evidence>
<reference evidence="2" key="1">
    <citation type="journal article" date="2019" name="Int. J. Syst. Evol. Microbiol.">
        <title>The Global Catalogue of Microorganisms (GCM) 10K type strain sequencing project: providing services to taxonomists for standard genome sequencing and annotation.</title>
        <authorList>
            <consortium name="The Broad Institute Genomics Platform"/>
            <consortium name="The Broad Institute Genome Sequencing Center for Infectious Disease"/>
            <person name="Wu L."/>
            <person name="Ma J."/>
        </authorList>
    </citation>
    <scope>NUCLEOTIDE SEQUENCE [LARGE SCALE GENOMIC DNA]</scope>
    <source>
        <strain evidence="2">IBRC-M 10987</strain>
    </source>
</reference>
<sequence length="49" mass="5358">MEEIYNVSYLPYAMLVDASGKVLNKGAVYNKEDFDFLMHKSLAAVGGSA</sequence>
<gene>
    <name evidence="1" type="ORF">ACFOZ8_06280</name>
</gene>
<protein>
    <recommendedName>
        <fullName evidence="3">TlpA family protein disulfide reductase</fullName>
    </recommendedName>
</protein>
<accession>A0ABV8JYH1</accession>
<dbReference type="RefSeq" id="WP_377717958.1">
    <property type="nucleotide sequence ID" value="NZ_JBHSAM010000015.1"/>
</dbReference>
<evidence type="ECO:0008006" key="3">
    <source>
        <dbReference type="Google" id="ProtNLM"/>
    </source>
</evidence>
<dbReference type="Proteomes" id="UP001595715">
    <property type="component" value="Unassembled WGS sequence"/>
</dbReference>
<dbReference type="EMBL" id="JBHSAM010000015">
    <property type="protein sequence ID" value="MFC4099267.1"/>
    <property type="molecule type" value="Genomic_DNA"/>
</dbReference>